<dbReference type="OrthoDB" id="6666987at2759"/>
<organism evidence="5 6">
    <name type="scientific">Naja naja</name>
    <name type="common">Indian cobra</name>
    <dbReference type="NCBI Taxonomy" id="35670"/>
    <lineage>
        <taxon>Eukaryota</taxon>
        <taxon>Metazoa</taxon>
        <taxon>Chordata</taxon>
        <taxon>Craniata</taxon>
        <taxon>Vertebrata</taxon>
        <taxon>Euteleostomi</taxon>
        <taxon>Lepidosauria</taxon>
        <taxon>Squamata</taxon>
        <taxon>Bifurcata</taxon>
        <taxon>Unidentata</taxon>
        <taxon>Episquamata</taxon>
        <taxon>Toxicofera</taxon>
        <taxon>Serpentes</taxon>
        <taxon>Colubroidea</taxon>
        <taxon>Elapidae</taxon>
        <taxon>Elapinae</taxon>
        <taxon>Naja</taxon>
    </lineage>
</organism>
<reference evidence="5" key="1">
    <citation type="submission" date="2025-08" db="UniProtKB">
        <authorList>
            <consortium name="Ensembl"/>
        </authorList>
    </citation>
    <scope>IDENTIFICATION</scope>
</reference>
<evidence type="ECO:0000256" key="3">
    <source>
        <dbReference type="ARBA" id="ARBA00022755"/>
    </source>
</evidence>
<dbReference type="GO" id="GO:0005524">
    <property type="term" value="F:ATP binding"/>
    <property type="evidence" value="ECO:0007669"/>
    <property type="project" value="UniProtKB-KW"/>
</dbReference>
<sequence>HSLRLHFCLKSLGSELAHPCLTKRWLAGLCSPVRLWENWLPFFHPCLSPGKTLPSAQEMGMLQWVFGCPFEEGDIAPKSFLSPRPSDLLVEIGPRLNFSTAYSTNAVSVCLAAGLENIDRVDPKFPWLSKTNS</sequence>
<keyword evidence="2" id="KW-0547">Nucleotide-binding</keyword>
<dbReference type="Proteomes" id="UP000694559">
    <property type="component" value="Unplaced"/>
</dbReference>
<keyword evidence="3" id="KW-0658">Purine biosynthesis</keyword>
<dbReference type="SUPFAM" id="SSF82697">
    <property type="entry name" value="PurS-like"/>
    <property type="match status" value="1"/>
</dbReference>
<dbReference type="GO" id="GO:0016874">
    <property type="term" value="F:ligase activity"/>
    <property type="evidence" value="ECO:0007669"/>
    <property type="project" value="UniProtKB-KW"/>
</dbReference>
<evidence type="ECO:0000313" key="5">
    <source>
        <dbReference type="Ensembl" id="ENSNNAP00000019217.1"/>
    </source>
</evidence>
<dbReference type="GO" id="GO:0006164">
    <property type="term" value="P:purine nucleotide biosynthetic process"/>
    <property type="evidence" value="ECO:0007669"/>
    <property type="project" value="UniProtKB-KW"/>
</dbReference>
<name>A0A8C7E2P5_NAJNA</name>
<evidence type="ECO:0000313" key="6">
    <source>
        <dbReference type="Proteomes" id="UP000694559"/>
    </source>
</evidence>
<evidence type="ECO:0000256" key="1">
    <source>
        <dbReference type="ARBA" id="ARBA00022598"/>
    </source>
</evidence>
<keyword evidence="6" id="KW-1185">Reference proteome</keyword>
<proteinExistence type="predicted"/>
<dbReference type="Ensembl" id="ENSNNAT00000020174.1">
    <property type="protein sequence ID" value="ENSNNAP00000019217.1"/>
    <property type="gene ID" value="ENSNNAG00000012839.1"/>
</dbReference>
<keyword evidence="1" id="KW-0436">Ligase</keyword>
<protein>
    <submittedName>
        <fullName evidence="5">Uncharacterized protein</fullName>
    </submittedName>
</protein>
<evidence type="ECO:0000256" key="2">
    <source>
        <dbReference type="ARBA" id="ARBA00022741"/>
    </source>
</evidence>
<dbReference type="AlphaFoldDB" id="A0A8C7E2P5"/>
<dbReference type="GeneTree" id="ENSGT00960000190772"/>
<accession>A0A8C7E2P5</accession>
<reference evidence="5" key="2">
    <citation type="submission" date="2025-09" db="UniProtKB">
        <authorList>
            <consortium name="Ensembl"/>
        </authorList>
    </citation>
    <scope>IDENTIFICATION</scope>
</reference>
<keyword evidence="4" id="KW-0067">ATP-binding</keyword>
<dbReference type="InterPro" id="IPR036604">
    <property type="entry name" value="PurS-like_sf"/>
</dbReference>
<evidence type="ECO:0000256" key="4">
    <source>
        <dbReference type="ARBA" id="ARBA00022840"/>
    </source>
</evidence>